<protein>
    <submittedName>
        <fullName evidence="2">Uncharacterized protein</fullName>
    </submittedName>
</protein>
<sequence>MDACEIEVENKKRKYLITVDHYSDFYEIDELKDFSGKTTVEICKRNFARHCITLLRNGSLNTGVRKLPELNVGQEVIVKLKSELSNKWSPGVIQEELTDRSFIVNVRGKTFRRNENHIKQSPYNQTTELSTGEGIEKKP</sequence>
<evidence type="ECO:0000313" key="3">
    <source>
        <dbReference type="Proteomes" id="UP001458880"/>
    </source>
</evidence>
<gene>
    <name evidence="2" type="ORF">QE152_g34065</name>
</gene>
<dbReference type="AlphaFoldDB" id="A0AAW1IUZ5"/>
<dbReference type="Proteomes" id="UP001458880">
    <property type="component" value="Unassembled WGS sequence"/>
</dbReference>
<comment type="caution">
    <text evidence="2">The sequence shown here is derived from an EMBL/GenBank/DDBJ whole genome shotgun (WGS) entry which is preliminary data.</text>
</comment>
<proteinExistence type="predicted"/>
<evidence type="ECO:0000313" key="2">
    <source>
        <dbReference type="EMBL" id="KAK9693653.1"/>
    </source>
</evidence>
<reference evidence="2 3" key="1">
    <citation type="journal article" date="2024" name="BMC Genomics">
        <title>De novo assembly and annotation of Popillia japonica's genome with initial clues to its potential as an invasive pest.</title>
        <authorList>
            <person name="Cucini C."/>
            <person name="Boschi S."/>
            <person name="Funari R."/>
            <person name="Cardaioli E."/>
            <person name="Iannotti N."/>
            <person name="Marturano G."/>
            <person name="Paoli F."/>
            <person name="Bruttini M."/>
            <person name="Carapelli A."/>
            <person name="Frati F."/>
            <person name="Nardi F."/>
        </authorList>
    </citation>
    <scope>NUCLEOTIDE SEQUENCE [LARGE SCALE GENOMIC DNA]</scope>
    <source>
        <strain evidence="2">DMR45628</strain>
    </source>
</reference>
<dbReference type="PANTHER" id="PTHR37984">
    <property type="entry name" value="PROTEIN CBG26694"/>
    <property type="match status" value="1"/>
</dbReference>
<feature type="compositionally biased region" description="Polar residues" evidence="1">
    <location>
        <begin position="119"/>
        <end position="130"/>
    </location>
</feature>
<name>A0AAW1IUZ5_POPJA</name>
<feature type="region of interest" description="Disordered" evidence="1">
    <location>
        <begin position="116"/>
        <end position="139"/>
    </location>
</feature>
<accession>A0AAW1IUZ5</accession>
<organism evidence="2 3">
    <name type="scientific">Popillia japonica</name>
    <name type="common">Japanese beetle</name>
    <dbReference type="NCBI Taxonomy" id="7064"/>
    <lineage>
        <taxon>Eukaryota</taxon>
        <taxon>Metazoa</taxon>
        <taxon>Ecdysozoa</taxon>
        <taxon>Arthropoda</taxon>
        <taxon>Hexapoda</taxon>
        <taxon>Insecta</taxon>
        <taxon>Pterygota</taxon>
        <taxon>Neoptera</taxon>
        <taxon>Endopterygota</taxon>
        <taxon>Coleoptera</taxon>
        <taxon>Polyphaga</taxon>
        <taxon>Scarabaeiformia</taxon>
        <taxon>Scarabaeidae</taxon>
        <taxon>Rutelinae</taxon>
        <taxon>Popillia</taxon>
    </lineage>
</organism>
<dbReference type="InterPro" id="IPR050951">
    <property type="entry name" value="Retrovirus_Pol_polyprotein"/>
</dbReference>
<dbReference type="PANTHER" id="PTHR37984:SF5">
    <property type="entry name" value="PROTEIN NYNRIN-LIKE"/>
    <property type="match status" value="1"/>
</dbReference>
<dbReference type="EMBL" id="JASPKY010000535">
    <property type="protein sequence ID" value="KAK9693653.1"/>
    <property type="molecule type" value="Genomic_DNA"/>
</dbReference>
<evidence type="ECO:0000256" key="1">
    <source>
        <dbReference type="SAM" id="MobiDB-lite"/>
    </source>
</evidence>
<keyword evidence="3" id="KW-1185">Reference proteome</keyword>